<dbReference type="GO" id="GO:0005634">
    <property type="term" value="C:nucleus"/>
    <property type="evidence" value="ECO:0007669"/>
    <property type="project" value="TreeGrafter"/>
</dbReference>
<reference evidence="2" key="1">
    <citation type="submission" date="2015-11" db="EMBL/GenBank/DDBJ databases">
        <title>De novo transcriptome assembly of four potential Pierce s Disease insect vectors from Arizona vineyards.</title>
        <authorList>
            <person name="Tassone E.E."/>
        </authorList>
    </citation>
    <scope>NUCLEOTIDE SEQUENCE</scope>
</reference>
<dbReference type="PANTHER" id="PTHR12243:SF67">
    <property type="entry name" value="COREPRESSOR OF PANGOLIN, ISOFORM A-RELATED"/>
    <property type="match status" value="1"/>
</dbReference>
<proteinExistence type="predicted"/>
<accession>A0A1B6G3Z2</accession>
<evidence type="ECO:0000313" key="2">
    <source>
        <dbReference type="EMBL" id="JAS57154.1"/>
    </source>
</evidence>
<dbReference type="AlphaFoldDB" id="A0A1B6G3Z2"/>
<gene>
    <name evidence="2" type="ORF">g.1062</name>
</gene>
<dbReference type="GO" id="GO:0005667">
    <property type="term" value="C:transcription regulator complex"/>
    <property type="evidence" value="ECO:0007669"/>
    <property type="project" value="TreeGrafter"/>
</dbReference>
<dbReference type="InterPro" id="IPR039353">
    <property type="entry name" value="TF_Adf1"/>
</dbReference>
<dbReference type="SMART" id="SM00595">
    <property type="entry name" value="MADF"/>
    <property type="match status" value="1"/>
</dbReference>
<feature type="non-terminal residue" evidence="2">
    <location>
        <position position="187"/>
    </location>
</feature>
<protein>
    <recommendedName>
        <fullName evidence="1">MADF domain-containing protein</fullName>
    </recommendedName>
</protein>
<feature type="non-terminal residue" evidence="2">
    <location>
        <position position="1"/>
    </location>
</feature>
<dbReference type="GO" id="GO:0006357">
    <property type="term" value="P:regulation of transcription by RNA polymerase II"/>
    <property type="evidence" value="ECO:0007669"/>
    <property type="project" value="TreeGrafter"/>
</dbReference>
<dbReference type="InterPro" id="IPR006578">
    <property type="entry name" value="MADF-dom"/>
</dbReference>
<evidence type="ECO:0000259" key="1">
    <source>
        <dbReference type="PROSITE" id="PS51029"/>
    </source>
</evidence>
<organism evidence="2">
    <name type="scientific">Cuerna arida</name>
    <dbReference type="NCBI Taxonomy" id="1464854"/>
    <lineage>
        <taxon>Eukaryota</taxon>
        <taxon>Metazoa</taxon>
        <taxon>Ecdysozoa</taxon>
        <taxon>Arthropoda</taxon>
        <taxon>Hexapoda</taxon>
        <taxon>Insecta</taxon>
        <taxon>Pterygota</taxon>
        <taxon>Neoptera</taxon>
        <taxon>Paraneoptera</taxon>
        <taxon>Hemiptera</taxon>
        <taxon>Auchenorrhyncha</taxon>
        <taxon>Membracoidea</taxon>
        <taxon>Cicadellidae</taxon>
        <taxon>Cicadellinae</taxon>
        <taxon>Proconiini</taxon>
        <taxon>Cuerna</taxon>
    </lineage>
</organism>
<dbReference type="PROSITE" id="PS51029">
    <property type="entry name" value="MADF"/>
    <property type="match status" value="1"/>
</dbReference>
<feature type="domain" description="MADF" evidence="1">
    <location>
        <begin position="29"/>
        <end position="132"/>
    </location>
</feature>
<dbReference type="EMBL" id="GECZ01012615">
    <property type="protein sequence ID" value="JAS57154.1"/>
    <property type="molecule type" value="Transcribed_RNA"/>
</dbReference>
<sequence length="187" mass="21518">VQCIAVRPSKNVLTVEFNMSQFPCVDVEQLIAQVKARPIIWDRCHEEHKTRTAVLRAWREVSASMMPDFDSLDKNAKEIYSKILMKKWTNVKDSWIRWNKKINEQKIKGCGTRIPKLYVYSSALQFLKKNYAGNEIVNSDEEKEAEENWIEGVSMSTMNNLMSSAEPAFSKKQTLPEHTTSSVTVLS</sequence>
<dbReference type="Pfam" id="PF10545">
    <property type="entry name" value="MADF_DNA_bdg"/>
    <property type="match status" value="1"/>
</dbReference>
<dbReference type="PANTHER" id="PTHR12243">
    <property type="entry name" value="MADF DOMAIN TRANSCRIPTION FACTOR"/>
    <property type="match status" value="1"/>
</dbReference>
<name>A0A1B6G3Z2_9HEMI</name>